<proteinExistence type="predicted"/>
<dbReference type="AlphaFoldDB" id="A0A4Z2HF41"/>
<comment type="caution">
    <text evidence="1">The sequence shown here is derived from an EMBL/GenBank/DDBJ whole genome shotgun (WGS) entry which is preliminary data.</text>
</comment>
<reference evidence="1 2" key="1">
    <citation type="submission" date="2019-03" db="EMBL/GenBank/DDBJ databases">
        <title>First draft genome of Liparis tanakae, snailfish: a comprehensive survey of snailfish specific genes.</title>
        <authorList>
            <person name="Kim W."/>
            <person name="Song I."/>
            <person name="Jeong J.-H."/>
            <person name="Kim D."/>
            <person name="Kim S."/>
            <person name="Ryu S."/>
            <person name="Song J.Y."/>
            <person name="Lee S.K."/>
        </authorList>
    </citation>
    <scope>NUCLEOTIDE SEQUENCE [LARGE SCALE GENOMIC DNA]</scope>
    <source>
        <tissue evidence="1">Muscle</tissue>
    </source>
</reference>
<dbReference type="EMBL" id="SRLO01000258">
    <property type="protein sequence ID" value="TNN64170.1"/>
    <property type="molecule type" value="Genomic_DNA"/>
</dbReference>
<name>A0A4Z2HF41_9TELE</name>
<organism evidence="1 2">
    <name type="scientific">Liparis tanakae</name>
    <name type="common">Tanaka's snailfish</name>
    <dbReference type="NCBI Taxonomy" id="230148"/>
    <lineage>
        <taxon>Eukaryota</taxon>
        <taxon>Metazoa</taxon>
        <taxon>Chordata</taxon>
        <taxon>Craniata</taxon>
        <taxon>Vertebrata</taxon>
        <taxon>Euteleostomi</taxon>
        <taxon>Actinopterygii</taxon>
        <taxon>Neopterygii</taxon>
        <taxon>Teleostei</taxon>
        <taxon>Neoteleostei</taxon>
        <taxon>Acanthomorphata</taxon>
        <taxon>Eupercaria</taxon>
        <taxon>Perciformes</taxon>
        <taxon>Cottioidei</taxon>
        <taxon>Cottales</taxon>
        <taxon>Liparidae</taxon>
        <taxon>Liparis</taxon>
    </lineage>
</organism>
<evidence type="ECO:0000313" key="1">
    <source>
        <dbReference type="EMBL" id="TNN64170.1"/>
    </source>
</evidence>
<gene>
    <name evidence="1" type="ORF">EYF80_025668</name>
</gene>
<sequence length="157" mass="16495">MSSSTSCSGVLTGLTKPDEVLAALLEPGGTLAVLAVPASRVALDLLMLEAAAATKPGRRKGRCSLLVKGQGGGSALVHFSQEFFSLPRQKLLIRYKLKPEHPRVTAMPEEDGQRQASSVLRVSHQVVVVTVPEHLVFGGVRVGAGGRAVALGIRHLT</sequence>
<dbReference type="Proteomes" id="UP000314294">
    <property type="component" value="Unassembled WGS sequence"/>
</dbReference>
<keyword evidence="2" id="KW-1185">Reference proteome</keyword>
<protein>
    <submittedName>
        <fullName evidence="1">Uncharacterized protein</fullName>
    </submittedName>
</protein>
<evidence type="ECO:0000313" key="2">
    <source>
        <dbReference type="Proteomes" id="UP000314294"/>
    </source>
</evidence>
<accession>A0A4Z2HF41</accession>